<name>A0AAD4F8V6_9PLEO</name>
<proteinExistence type="predicted"/>
<accession>A0AAD4F8V6</accession>
<organism evidence="1 2">
    <name type="scientific">Alternaria panax</name>
    <dbReference type="NCBI Taxonomy" id="48097"/>
    <lineage>
        <taxon>Eukaryota</taxon>
        <taxon>Fungi</taxon>
        <taxon>Dikarya</taxon>
        <taxon>Ascomycota</taxon>
        <taxon>Pezizomycotina</taxon>
        <taxon>Dothideomycetes</taxon>
        <taxon>Pleosporomycetidae</taxon>
        <taxon>Pleosporales</taxon>
        <taxon>Pleosporineae</taxon>
        <taxon>Pleosporaceae</taxon>
        <taxon>Alternaria</taxon>
        <taxon>Alternaria sect. Panax</taxon>
    </lineage>
</organism>
<reference evidence="1" key="1">
    <citation type="submission" date="2021-07" db="EMBL/GenBank/DDBJ databases">
        <title>Genome Resource of American Ginseng Black Spot Pathogen Alternaria panax.</title>
        <authorList>
            <person name="Qiu C."/>
            <person name="Wang W."/>
            <person name="Liu Z."/>
        </authorList>
    </citation>
    <scope>NUCLEOTIDE SEQUENCE</scope>
    <source>
        <strain evidence="1">BNCC115425</strain>
    </source>
</reference>
<protein>
    <submittedName>
        <fullName evidence="1">Uncharacterized protein</fullName>
    </submittedName>
</protein>
<dbReference type="AlphaFoldDB" id="A0AAD4F8V6"/>
<dbReference type="Proteomes" id="UP001199106">
    <property type="component" value="Unassembled WGS sequence"/>
</dbReference>
<gene>
    <name evidence="1" type="ORF">G6011_00002</name>
</gene>
<comment type="caution">
    <text evidence="1">The sequence shown here is derived from an EMBL/GenBank/DDBJ whole genome shotgun (WGS) entry which is preliminary data.</text>
</comment>
<keyword evidence="2" id="KW-1185">Reference proteome</keyword>
<evidence type="ECO:0000313" key="2">
    <source>
        <dbReference type="Proteomes" id="UP001199106"/>
    </source>
</evidence>
<sequence length="188" mass="21503">MAVPEQFSALFGQLENLLAEQADRAFTELLFPGQIESHGITNGPRKWHQMPSNYQKALNLGFRKPTNDSSYVYLWAQRLVGLRSTDVRLLAARRQLRWGIQSLVNVLQNLGYQYASLSVKEIVYAEVFECRLHSMNDEAWIDKDIADVVAQLIHEMDLDMETLLDTAVRVSTSDDQRIEPNSTRHAPK</sequence>
<evidence type="ECO:0000313" key="1">
    <source>
        <dbReference type="EMBL" id="KAG9185011.1"/>
    </source>
</evidence>
<dbReference type="EMBL" id="JAANER010000012">
    <property type="protein sequence ID" value="KAG9185011.1"/>
    <property type="molecule type" value="Genomic_DNA"/>
</dbReference>